<organism evidence="2 3">
    <name type="scientific">Phytohabitans flavus</name>
    <dbReference type="NCBI Taxonomy" id="1076124"/>
    <lineage>
        <taxon>Bacteria</taxon>
        <taxon>Bacillati</taxon>
        <taxon>Actinomycetota</taxon>
        <taxon>Actinomycetes</taxon>
        <taxon>Micromonosporales</taxon>
        <taxon>Micromonosporaceae</taxon>
    </lineage>
</organism>
<protein>
    <submittedName>
        <fullName evidence="2">Uncharacterized protein</fullName>
    </submittedName>
</protein>
<evidence type="ECO:0000313" key="3">
    <source>
        <dbReference type="Proteomes" id="UP000502508"/>
    </source>
</evidence>
<dbReference type="RefSeq" id="WP_232072825.1">
    <property type="nucleotide sequence ID" value="NZ_AP022870.1"/>
</dbReference>
<proteinExistence type="predicted"/>
<reference evidence="2 3" key="2">
    <citation type="submission" date="2020-03" db="EMBL/GenBank/DDBJ databases">
        <authorList>
            <person name="Ichikawa N."/>
            <person name="Kimura A."/>
            <person name="Kitahashi Y."/>
            <person name="Uohara A."/>
        </authorList>
    </citation>
    <scope>NUCLEOTIDE SEQUENCE [LARGE SCALE GENOMIC DNA]</scope>
    <source>
        <strain evidence="2 3">NBRC 107702</strain>
    </source>
</reference>
<dbReference type="Proteomes" id="UP000502508">
    <property type="component" value="Chromosome"/>
</dbReference>
<keyword evidence="3" id="KW-1185">Reference proteome</keyword>
<dbReference type="EMBL" id="AP022870">
    <property type="protein sequence ID" value="BCB76198.1"/>
    <property type="molecule type" value="Genomic_DNA"/>
</dbReference>
<dbReference type="AlphaFoldDB" id="A0A6F8XR17"/>
<reference evidence="2 3" key="1">
    <citation type="submission" date="2020-03" db="EMBL/GenBank/DDBJ databases">
        <title>Whole genome shotgun sequence of Phytohabitans flavus NBRC 107702.</title>
        <authorList>
            <person name="Komaki H."/>
            <person name="Tamura T."/>
        </authorList>
    </citation>
    <scope>NUCLEOTIDE SEQUENCE [LARGE SCALE GENOMIC DNA]</scope>
    <source>
        <strain evidence="2 3">NBRC 107702</strain>
    </source>
</reference>
<gene>
    <name evidence="2" type="ORF">Pflav_026080</name>
</gene>
<feature type="region of interest" description="Disordered" evidence="1">
    <location>
        <begin position="1"/>
        <end position="22"/>
    </location>
</feature>
<sequence>MTATPRAAQAASPGPAETVATRVVPVKESTSAAAAAPGRTRCSATRIAPGAYATRSRSTAPVSGSAKSFCHRFTAVAVAAEKSSSTVNPS</sequence>
<evidence type="ECO:0000256" key="1">
    <source>
        <dbReference type="SAM" id="MobiDB-lite"/>
    </source>
</evidence>
<name>A0A6F8XR17_9ACTN</name>
<evidence type="ECO:0000313" key="2">
    <source>
        <dbReference type="EMBL" id="BCB76198.1"/>
    </source>
</evidence>
<accession>A0A6F8XR17</accession>
<dbReference type="KEGG" id="pfla:Pflav_026080"/>